<name>A0AAF3FPI3_9BILA</name>
<keyword evidence="2" id="KW-1185">Reference proteome</keyword>
<organism evidence="2 3">
    <name type="scientific">Mesorhabditis belari</name>
    <dbReference type="NCBI Taxonomy" id="2138241"/>
    <lineage>
        <taxon>Eukaryota</taxon>
        <taxon>Metazoa</taxon>
        <taxon>Ecdysozoa</taxon>
        <taxon>Nematoda</taxon>
        <taxon>Chromadorea</taxon>
        <taxon>Rhabditida</taxon>
        <taxon>Rhabditina</taxon>
        <taxon>Rhabditomorpha</taxon>
        <taxon>Rhabditoidea</taxon>
        <taxon>Rhabditidae</taxon>
        <taxon>Mesorhabditinae</taxon>
        <taxon>Mesorhabditis</taxon>
    </lineage>
</organism>
<reference evidence="3" key="1">
    <citation type="submission" date="2024-02" db="UniProtKB">
        <authorList>
            <consortium name="WormBaseParasite"/>
        </authorList>
    </citation>
    <scope>IDENTIFICATION</scope>
</reference>
<accession>A0AAF3FPI3</accession>
<feature type="region of interest" description="Disordered" evidence="1">
    <location>
        <begin position="60"/>
        <end position="92"/>
    </location>
</feature>
<sequence>MKLLKVFQRRNTDNSEKLFLAKGMPPDGMSAEDKKRIKLRYKDTAKHVIWPACRLPETPIKQPIGAAPLSPTEFGRSNKTAEIEDPRTPFPKPAINAVLRSDSEASSDDEDVIFMTRL</sequence>
<protein>
    <submittedName>
        <fullName evidence="3">Uncharacterized protein</fullName>
    </submittedName>
</protein>
<dbReference type="WBParaSite" id="MBELARI_LOCUS7553">
    <property type="protein sequence ID" value="MBELARI_LOCUS7553"/>
    <property type="gene ID" value="MBELARI_LOCUS7553"/>
</dbReference>
<dbReference type="Proteomes" id="UP000887575">
    <property type="component" value="Unassembled WGS sequence"/>
</dbReference>
<evidence type="ECO:0000256" key="1">
    <source>
        <dbReference type="SAM" id="MobiDB-lite"/>
    </source>
</evidence>
<proteinExistence type="predicted"/>
<evidence type="ECO:0000313" key="2">
    <source>
        <dbReference type="Proteomes" id="UP000887575"/>
    </source>
</evidence>
<evidence type="ECO:0000313" key="3">
    <source>
        <dbReference type="WBParaSite" id="MBELARI_LOCUS7553"/>
    </source>
</evidence>
<dbReference type="AlphaFoldDB" id="A0AAF3FPI3"/>